<reference evidence="2" key="1">
    <citation type="submission" date="2021-12" db="EMBL/GenBank/DDBJ databases">
        <authorList>
            <person name="Rodrigo-Torres L."/>
            <person name="Arahal R. D."/>
            <person name="Lucena T."/>
        </authorList>
    </citation>
    <scope>NUCLEOTIDE SEQUENCE</scope>
    <source>
        <strain evidence="2">CECT 8267</strain>
    </source>
</reference>
<protein>
    <recommendedName>
        <fullName evidence="4">DUF2909 domain-containing protein</fullName>
    </recommendedName>
</protein>
<feature type="transmembrane region" description="Helical" evidence="1">
    <location>
        <begin position="6"/>
        <end position="27"/>
    </location>
</feature>
<dbReference type="NCBIfam" id="NF033233">
    <property type="entry name" value="twin_helix"/>
    <property type="match status" value="1"/>
</dbReference>
<keyword evidence="1" id="KW-1133">Transmembrane helix</keyword>
<dbReference type="EMBL" id="CAKLPX010000004">
    <property type="protein sequence ID" value="CAH0992991.1"/>
    <property type="molecule type" value="Genomic_DNA"/>
</dbReference>
<evidence type="ECO:0008006" key="4">
    <source>
        <dbReference type="Google" id="ProtNLM"/>
    </source>
</evidence>
<dbReference type="Proteomes" id="UP000838100">
    <property type="component" value="Unassembled WGS sequence"/>
</dbReference>
<keyword evidence="1" id="KW-0812">Transmembrane</keyword>
<evidence type="ECO:0000313" key="3">
    <source>
        <dbReference type="Proteomes" id="UP000838100"/>
    </source>
</evidence>
<dbReference type="InterPro" id="IPR021313">
    <property type="entry name" value="DUF2909"/>
</dbReference>
<gene>
    <name evidence="2" type="ORF">SIN8267_03130</name>
</gene>
<feature type="transmembrane region" description="Helical" evidence="1">
    <location>
        <begin position="39"/>
        <end position="58"/>
    </location>
</feature>
<keyword evidence="1" id="KW-0472">Membrane</keyword>
<evidence type="ECO:0000256" key="1">
    <source>
        <dbReference type="SAM" id="Phobius"/>
    </source>
</evidence>
<proteinExistence type="predicted"/>
<keyword evidence="3" id="KW-1185">Reference proteome</keyword>
<accession>A0ABM9AID4</accession>
<sequence>MWLKIAIVIIFFLLLISLFSGLFFLLKDQGNSKRTLHSLTLRVSLTAILLGLVSYGVISGELKSQAPWDRATAQQTP</sequence>
<name>A0ABM9AID4_9GAMM</name>
<organism evidence="2 3">
    <name type="scientific">Sinobacterium norvegicum</name>
    <dbReference type="NCBI Taxonomy" id="1641715"/>
    <lineage>
        <taxon>Bacteria</taxon>
        <taxon>Pseudomonadati</taxon>
        <taxon>Pseudomonadota</taxon>
        <taxon>Gammaproteobacteria</taxon>
        <taxon>Cellvibrionales</taxon>
        <taxon>Spongiibacteraceae</taxon>
        <taxon>Sinobacterium</taxon>
    </lineage>
</organism>
<comment type="caution">
    <text evidence="2">The sequence shown here is derived from an EMBL/GenBank/DDBJ whole genome shotgun (WGS) entry which is preliminary data.</text>
</comment>
<dbReference type="Pfam" id="PF11137">
    <property type="entry name" value="DUF2909"/>
    <property type="match status" value="1"/>
</dbReference>
<dbReference type="RefSeq" id="WP_237445674.1">
    <property type="nucleotide sequence ID" value="NZ_CAKLPX010000004.1"/>
</dbReference>
<evidence type="ECO:0000313" key="2">
    <source>
        <dbReference type="EMBL" id="CAH0992991.1"/>
    </source>
</evidence>